<keyword evidence="5" id="KW-0401">Integrin</keyword>
<dbReference type="InterPro" id="IPR001590">
    <property type="entry name" value="Peptidase_M12B"/>
</dbReference>
<sequence>MNNSTYYASRRRSAAAWGAAASIHSGRSITYGGICTLSSSVGTLSRTCFQDLLPLHGWWTGGQGAAESSDVQVVYLPALFPREAQLAADQPHDDIPVPYSFDAFGRNFELQLVPNRRLVSPHFGVWSEEGQENPLSAVDASCHFLHSGPSTVAAFSACKDHALHGLIIVDNSTYEVRPLPVGAGRAENSSGRTAHVIRRAPPPPPPADDVRLLRPRPRGRTPRSKHQRKAKLGPPAYTIEIALFLDEAAYKIFYPFLNYSESDLRDMLLAYINGVQALYQHSSLGTHIQLSLVRLTLLRSQPAKLTTIAERGRLLDSFCEYQRSLNVEDDDDPQHWDMALLLSGLDFYSEEGGRRNSVTMGLAPVGGVCLPAHACVVSEFGVTDLLGRPFPSAGFTSVYILAHEIGHNLGMHHDGTGNSCARDGFIMSPSRGTNGEASWSSCSARVVAELQWATCLLDGDDGTDTPHELQHERFGGAPGALWTAKKQCEWCQGGECVPSQALSTSTESAPSSGADGWNPWKEGVCSSGCTSRGRGFRERRRACAVGASCQGSAYDVVLCEDRKVPECVTRVCAEYANKLPDLDPRGGGLQAPHDATRMWMGCAIFCRRASGGGFYAPRVELNDAGLDPYFPDGTWCHHDGPHDAAAAAAIRSYLSLDGAGVPLVRAAMPPHLSEEPEHNWE</sequence>
<dbReference type="GO" id="GO:0046872">
    <property type="term" value="F:metal ion binding"/>
    <property type="evidence" value="ECO:0007669"/>
    <property type="project" value="UniProtKB-KW"/>
</dbReference>
<comment type="caution">
    <text evidence="2">Lacks conserved residue(s) required for the propagation of feature annotation.</text>
</comment>
<keyword evidence="1" id="KW-1015">Disulfide bond</keyword>
<dbReference type="InterPro" id="IPR024079">
    <property type="entry name" value="MetalloPept_cat_dom_sf"/>
</dbReference>
<dbReference type="PANTHER" id="PTHR11905:SF247">
    <property type="entry name" value="PEPTIDASE M12B DOMAIN-CONTAINING PROTEIN"/>
    <property type="match status" value="1"/>
</dbReference>
<dbReference type="Gene3D" id="3.40.390.10">
    <property type="entry name" value="Collagenase (Catalytic Domain)"/>
    <property type="match status" value="1"/>
</dbReference>
<reference evidence="5 6" key="1">
    <citation type="journal article" date="2015" name="Genome Biol. Evol.">
        <title>The genome of winter moth (Operophtera brumata) provides a genomic perspective on sexual dimorphism and phenology.</title>
        <authorList>
            <person name="Derks M.F."/>
            <person name="Smit S."/>
            <person name="Salis L."/>
            <person name="Schijlen E."/>
            <person name="Bossers A."/>
            <person name="Mateman C."/>
            <person name="Pijl A.S."/>
            <person name="de Ridder D."/>
            <person name="Groenen M.A."/>
            <person name="Visser M.E."/>
            <person name="Megens H.J."/>
        </authorList>
    </citation>
    <scope>NUCLEOTIDE SEQUENCE [LARGE SCALE GENOMIC DNA]</scope>
    <source>
        <strain evidence="5">WM2013NL</strain>
        <tissue evidence="5">Head and thorax</tissue>
    </source>
</reference>
<dbReference type="EMBL" id="JTDY01000024">
    <property type="protein sequence ID" value="KOB79368.1"/>
    <property type="molecule type" value="Genomic_DNA"/>
</dbReference>
<feature type="active site" evidence="2">
    <location>
        <position position="404"/>
    </location>
</feature>
<dbReference type="GO" id="GO:0007229">
    <property type="term" value="P:integrin-mediated signaling pathway"/>
    <property type="evidence" value="ECO:0007669"/>
    <property type="project" value="UniProtKB-KW"/>
</dbReference>
<evidence type="ECO:0000256" key="3">
    <source>
        <dbReference type="SAM" id="MobiDB-lite"/>
    </source>
</evidence>
<keyword evidence="2" id="KW-0479">Metal-binding</keyword>
<dbReference type="PANTHER" id="PTHR11905">
    <property type="entry name" value="ADAM A DISINTEGRIN AND METALLOPROTEASE DOMAIN"/>
    <property type="match status" value="1"/>
</dbReference>
<feature type="binding site" evidence="2">
    <location>
        <position position="407"/>
    </location>
    <ligand>
        <name>Zn(2+)</name>
        <dbReference type="ChEBI" id="CHEBI:29105"/>
        <note>catalytic</note>
    </ligand>
</feature>
<feature type="binding site" evidence="2">
    <location>
        <position position="413"/>
    </location>
    <ligand>
        <name>Zn(2+)</name>
        <dbReference type="ChEBI" id="CHEBI:29105"/>
        <note>catalytic</note>
    </ligand>
</feature>
<dbReference type="GO" id="GO:0006508">
    <property type="term" value="P:proteolysis"/>
    <property type="evidence" value="ECO:0007669"/>
    <property type="project" value="InterPro"/>
</dbReference>
<protein>
    <submittedName>
        <fullName evidence="5">A disintegrin and metalloproteinase with thrombospondin motifs 14</fullName>
    </submittedName>
</protein>
<evidence type="ECO:0000256" key="1">
    <source>
        <dbReference type="ARBA" id="ARBA00023157"/>
    </source>
</evidence>
<organism evidence="5 6">
    <name type="scientific">Operophtera brumata</name>
    <name type="common">Winter moth</name>
    <name type="synonym">Phalaena brumata</name>
    <dbReference type="NCBI Taxonomy" id="104452"/>
    <lineage>
        <taxon>Eukaryota</taxon>
        <taxon>Metazoa</taxon>
        <taxon>Ecdysozoa</taxon>
        <taxon>Arthropoda</taxon>
        <taxon>Hexapoda</taxon>
        <taxon>Insecta</taxon>
        <taxon>Pterygota</taxon>
        <taxon>Neoptera</taxon>
        <taxon>Endopterygota</taxon>
        <taxon>Lepidoptera</taxon>
        <taxon>Glossata</taxon>
        <taxon>Ditrysia</taxon>
        <taxon>Geometroidea</taxon>
        <taxon>Geometridae</taxon>
        <taxon>Larentiinae</taxon>
        <taxon>Operophtera</taxon>
    </lineage>
</organism>
<dbReference type="AlphaFoldDB" id="A0A0L7LV37"/>
<evidence type="ECO:0000313" key="5">
    <source>
        <dbReference type="EMBL" id="KOB79368.1"/>
    </source>
</evidence>
<name>A0A0L7LV37_OPEBR</name>
<gene>
    <name evidence="5" type="ORF">OBRU01_00519</name>
</gene>
<dbReference type="SUPFAM" id="SSF55486">
    <property type="entry name" value="Metalloproteases ('zincins'), catalytic domain"/>
    <property type="match status" value="1"/>
</dbReference>
<accession>A0A0L7LV37</accession>
<dbReference type="STRING" id="104452.A0A0L7LV37"/>
<dbReference type="PROSITE" id="PS50215">
    <property type="entry name" value="ADAM_MEPRO"/>
    <property type="match status" value="1"/>
</dbReference>
<dbReference type="InterPro" id="IPR002870">
    <property type="entry name" value="Peptidase_M12B_N"/>
</dbReference>
<keyword evidence="6" id="KW-1185">Reference proteome</keyword>
<feature type="domain" description="Peptidase M12B" evidence="4">
    <location>
        <begin position="237"/>
        <end position="443"/>
    </location>
</feature>
<evidence type="ECO:0000256" key="2">
    <source>
        <dbReference type="PROSITE-ProRule" id="PRU00276"/>
    </source>
</evidence>
<evidence type="ECO:0000259" key="4">
    <source>
        <dbReference type="PROSITE" id="PS50215"/>
    </source>
</evidence>
<feature type="non-terminal residue" evidence="5">
    <location>
        <position position="681"/>
    </location>
</feature>
<comment type="caution">
    <text evidence="5">The sequence shown here is derived from an EMBL/GenBank/DDBJ whole genome shotgun (WGS) entry which is preliminary data.</text>
</comment>
<keyword evidence="2" id="KW-0862">Zinc</keyword>
<proteinExistence type="predicted"/>
<dbReference type="Pfam" id="PF01562">
    <property type="entry name" value="Pep_M12B_propep"/>
    <property type="match status" value="1"/>
</dbReference>
<feature type="compositionally biased region" description="Basic residues" evidence="3">
    <location>
        <begin position="213"/>
        <end position="231"/>
    </location>
</feature>
<feature type="binding site" evidence="2">
    <location>
        <position position="403"/>
    </location>
    <ligand>
        <name>Zn(2+)</name>
        <dbReference type="ChEBI" id="CHEBI:29105"/>
        <note>catalytic</note>
    </ligand>
</feature>
<evidence type="ECO:0000313" key="6">
    <source>
        <dbReference type="Proteomes" id="UP000037510"/>
    </source>
</evidence>
<dbReference type="Proteomes" id="UP000037510">
    <property type="component" value="Unassembled WGS sequence"/>
</dbReference>
<dbReference type="GO" id="GO:0004222">
    <property type="term" value="F:metalloendopeptidase activity"/>
    <property type="evidence" value="ECO:0007669"/>
    <property type="project" value="InterPro"/>
</dbReference>
<feature type="region of interest" description="Disordered" evidence="3">
    <location>
        <begin position="184"/>
        <end position="231"/>
    </location>
</feature>
<dbReference type="Pfam" id="PF01421">
    <property type="entry name" value="Reprolysin"/>
    <property type="match status" value="1"/>
</dbReference>